<accession>A0AAW0CAS1</accession>
<evidence type="ECO:0000313" key="2">
    <source>
        <dbReference type="Proteomes" id="UP001362999"/>
    </source>
</evidence>
<sequence>MSAIHATRAKKWGTNPFVAEWFAAAAAYCQTNPEGKRAFNAWLVTEYGSETAKQKLLDCQKPPAIKKSGATGTLGLFNSAASDLYGNPEHHADGDVIASYIV</sequence>
<protein>
    <submittedName>
        <fullName evidence="1">Uncharacterized protein</fullName>
    </submittedName>
</protein>
<gene>
    <name evidence="1" type="ORF">R3P38DRAFT_2909457</name>
</gene>
<comment type="caution">
    <text evidence="1">The sequence shown here is derived from an EMBL/GenBank/DDBJ whole genome shotgun (WGS) entry which is preliminary data.</text>
</comment>
<keyword evidence="2" id="KW-1185">Reference proteome</keyword>
<reference evidence="1 2" key="1">
    <citation type="journal article" date="2024" name="J Genomics">
        <title>Draft genome sequencing and assembly of Favolaschia claudopus CIRM-BRFM 2984 isolated from oak limbs.</title>
        <authorList>
            <person name="Navarro D."/>
            <person name="Drula E."/>
            <person name="Chaduli D."/>
            <person name="Cazenave R."/>
            <person name="Ahrendt S."/>
            <person name="Wang J."/>
            <person name="Lipzen A."/>
            <person name="Daum C."/>
            <person name="Barry K."/>
            <person name="Grigoriev I.V."/>
            <person name="Favel A."/>
            <person name="Rosso M.N."/>
            <person name="Martin F."/>
        </authorList>
    </citation>
    <scope>NUCLEOTIDE SEQUENCE [LARGE SCALE GENOMIC DNA]</scope>
    <source>
        <strain evidence="1 2">CIRM-BRFM 2984</strain>
    </source>
</reference>
<name>A0AAW0CAS1_9AGAR</name>
<dbReference type="EMBL" id="JAWWNJ010000019">
    <property type="protein sequence ID" value="KAK7035869.1"/>
    <property type="molecule type" value="Genomic_DNA"/>
</dbReference>
<dbReference type="Proteomes" id="UP001362999">
    <property type="component" value="Unassembled WGS sequence"/>
</dbReference>
<proteinExistence type="predicted"/>
<evidence type="ECO:0000313" key="1">
    <source>
        <dbReference type="EMBL" id="KAK7035869.1"/>
    </source>
</evidence>
<dbReference type="AlphaFoldDB" id="A0AAW0CAS1"/>
<organism evidence="1 2">
    <name type="scientific">Favolaschia claudopus</name>
    <dbReference type="NCBI Taxonomy" id="2862362"/>
    <lineage>
        <taxon>Eukaryota</taxon>
        <taxon>Fungi</taxon>
        <taxon>Dikarya</taxon>
        <taxon>Basidiomycota</taxon>
        <taxon>Agaricomycotina</taxon>
        <taxon>Agaricomycetes</taxon>
        <taxon>Agaricomycetidae</taxon>
        <taxon>Agaricales</taxon>
        <taxon>Marasmiineae</taxon>
        <taxon>Mycenaceae</taxon>
        <taxon>Favolaschia</taxon>
    </lineage>
</organism>